<dbReference type="InterPro" id="IPR051158">
    <property type="entry name" value="Metallophosphoesterase_sf"/>
</dbReference>
<keyword evidence="4" id="KW-1185">Reference proteome</keyword>
<sequence>MKTRRHIGIALLTLLVLAITITIVHTIVISPKTYRIQDVQVTNKTIPQQFQNFKIAYLSDIHLRSKKDITRLESIVKDLNEQSYQMVLFGGDLYEGKVFEDKKVTQILNSIHSSHGKFAVLGEEDNSNSSQVVQILNEAGFETLNNEARTIYYNEARIRLIGYNIEAAAALEKSDLYTLSFSHYPDQFAFISDTSQYHLAGHSGGGFIYLPLLGATTKLTHAKTYNHGRYTKKNAILYVSNGLSTMADHPYKFLAKNEIVMLTLTKS</sequence>
<dbReference type="EMBL" id="FNYK01000002">
    <property type="protein sequence ID" value="SEI39644.1"/>
    <property type="molecule type" value="Genomic_DNA"/>
</dbReference>
<proteinExistence type="predicted"/>
<accession>A0A1H6QFC3</accession>
<dbReference type="GO" id="GO:0009245">
    <property type="term" value="P:lipid A biosynthetic process"/>
    <property type="evidence" value="ECO:0007669"/>
    <property type="project" value="TreeGrafter"/>
</dbReference>
<dbReference type="AlphaFoldDB" id="A0A1H6QFC3"/>
<gene>
    <name evidence="3" type="ORF">SAMN04487834_100264</name>
</gene>
<dbReference type="InterPro" id="IPR029052">
    <property type="entry name" value="Metallo-depent_PP-like"/>
</dbReference>
<dbReference type="Gene3D" id="3.60.21.10">
    <property type="match status" value="1"/>
</dbReference>
<dbReference type="GO" id="GO:0008758">
    <property type="term" value="F:UDP-2,3-diacylglucosamine hydrolase activity"/>
    <property type="evidence" value="ECO:0007669"/>
    <property type="project" value="TreeGrafter"/>
</dbReference>
<name>A0A1H6QFC3_9FIRM</name>
<reference evidence="4" key="1">
    <citation type="submission" date="2016-10" db="EMBL/GenBank/DDBJ databases">
        <authorList>
            <person name="Varghese N."/>
        </authorList>
    </citation>
    <scope>NUCLEOTIDE SEQUENCE [LARGE SCALE GENOMIC DNA]</scope>
    <source>
        <strain evidence="4">DSM 20406</strain>
    </source>
</reference>
<dbReference type="OrthoDB" id="9780884at2"/>
<dbReference type="PANTHER" id="PTHR31302:SF31">
    <property type="entry name" value="PHOSPHODIESTERASE YAEI"/>
    <property type="match status" value="1"/>
</dbReference>
<dbReference type="Proteomes" id="UP000183028">
    <property type="component" value="Unassembled WGS sequence"/>
</dbReference>
<evidence type="ECO:0000256" key="2">
    <source>
        <dbReference type="ARBA" id="ARBA00022801"/>
    </source>
</evidence>
<evidence type="ECO:0000256" key="1">
    <source>
        <dbReference type="ARBA" id="ARBA00022723"/>
    </source>
</evidence>
<dbReference type="SUPFAM" id="SSF56300">
    <property type="entry name" value="Metallo-dependent phosphatases"/>
    <property type="match status" value="1"/>
</dbReference>
<dbReference type="GO" id="GO:0046872">
    <property type="term" value="F:metal ion binding"/>
    <property type="evidence" value="ECO:0007669"/>
    <property type="project" value="UniProtKB-KW"/>
</dbReference>
<evidence type="ECO:0000313" key="3">
    <source>
        <dbReference type="EMBL" id="SEI39644.1"/>
    </source>
</evidence>
<evidence type="ECO:0000313" key="4">
    <source>
        <dbReference type="Proteomes" id="UP000183028"/>
    </source>
</evidence>
<protein>
    <submittedName>
        <fullName evidence="3">Calcineurin-like phosphoesterase</fullName>
    </submittedName>
</protein>
<keyword evidence="2" id="KW-0378">Hydrolase</keyword>
<organism evidence="3 4">
    <name type="scientific">Sharpea azabuensis</name>
    <dbReference type="NCBI Taxonomy" id="322505"/>
    <lineage>
        <taxon>Bacteria</taxon>
        <taxon>Bacillati</taxon>
        <taxon>Bacillota</taxon>
        <taxon>Erysipelotrichia</taxon>
        <taxon>Erysipelotrichales</taxon>
        <taxon>Coprobacillaceae</taxon>
        <taxon>Sharpea</taxon>
    </lineage>
</organism>
<dbReference type="PANTHER" id="PTHR31302">
    <property type="entry name" value="TRANSMEMBRANE PROTEIN WITH METALLOPHOSPHOESTERASE DOMAIN-RELATED"/>
    <property type="match status" value="1"/>
</dbReference>
<dbReference type="RefSeq" id="WP_033162038.1">
    <property type="nucleotide sequence ID" value="NZ_CADBKW010000018.1"/>
</dbReference>
<dbReference type="STRING" id="322505.SAMN04487836_1105"/>
<dbReference type="eggNOG" id="COG1408">
    <property type="taxonomic scope" value="Bacteria"/>
</dbReference>
<dbReference type="GO" id="GO:0016020">
    <property type="term" value="C:membrane"/>
    <property type="evidence" value="ECO:0007669"/>
    <property type="project" value="GOC"/>
</dbReference>
<dbReference type="GeneID" id="54119441"/>
<keyword evidence="1" id="KW-0479">Metal-binding</keyword>